<dbReference type="Gene3D" id="3.30.450.330">
    <property type="match status" value="1"/>
</dbReference>
<dbReference type="PANTHER" id="PTHR30627:SF1">
    <property type="entry name" value="PEPTIDOGLYCAN D,D-TRANSPEPTIDASE FTSI"/>
    <property type="match status" value="1"/>
</dbReference>
<dbReference type="SUPFAM" id="SSF56519">
    <property type="entry name" value="Penicillin binding protein dimerisation domain"/>
    <property type="match status" value="1"/>
</dbReference>
<name>A0A3S0ELH6_9SPHN</name>
<evidence type="ECO:0000313" key="7">
    <source>
        <dbReference type="EMBL" id="RST30337.1"/>
    </source>
</evidence>
<evidence type="ECO:0000256" key="4">
    <source>
        <dbReference type="SAM" id="Phobius"/>
    </source>
</evidence>
<dbReference type="PANTHER" id="PTHR30627">
    <property type="entry name" value="PEPTIDOGLYCAN D,D-TRANSPEPTIDASE"/>
    <property type="match status" value="1"/>
</dbReference>
<evidence type="ECO:0000313" key="8">
    <source>
        <dbReference type="Proteomes" id="UP000274661"/>
    </source>
</evidence>
<keyword evidence="8" id="KW-1185">Reference proteome</keyword>
<accession>A0A3S0ELH6</accession>
<evidence type="ECO:0000256" key="2">
    <source>
        <dbReference type="ARBA" id="ARBA00022645"/>
    </source>
</evidence>
<feature type="domain" description="Penicillin-binding protein dimerisation" evidence="6">
    <location>
        <begin position="71"/>
        <end position="179"/>
    </location>
</feature>
<dbReference type="GO" id="GO:0004180">
    <property type="term" value="F:carboxypeptidase activity"/>
    <property type="evidence" value="ECO:0007669"/>
    <property type="project" value="UniProtKB-KW"/>
</dbReference>
<dbReference type="OrthoDB" id="9789078at2"/>
<dbReference type="EMBL" id="RWJF01000001">
    <property type="protein sequence ID" value="RST30337.1"/>
    <property type="molecule type" value="Genomic_DNA"/>
</dbReference>
<dbReference type="Pfam" id="PF03717">
    <property type="entry name" value="PBP_dimer"/>
    <property type="match status" value="1"/>
</dbReference>
<evidence type="ECO:0000256" key="3">
    <source>
        <dbReference type="ARBA" id="ARBA00023136"/>
    </source>
</evidence>
<evidence type="ECO:0000256" key="1">
    <source>
        <dbReference type="ARBA" id="ARBA00004370"/>
    </source>
</evidence>
<dbReference type="InterPro" id="IPR012338">
    <property type="entry name" value="Beta-lactam/transpept-like"/>
</dbReference>
<evidence type="ECO:0000259" key="6">
    <source>
        <dbReference type="Pfam" id="PF03717"/>
    </source>
</evidence>
<keyword evidence="4" id="KW-1133">Transmembrane helix</keyword>
<dbReference type="Pfam" id="PF00905">
    <property type="entry name" value="Transpeptidase"/>
    <property type="match status" value="1"/>
</dbReference>
<dbReference type="InterPro" id="IPR050515">
    <property type="entry name" value="Beta-lactam/transpept"/>
</dbReference>
<gene>
    <name evidence="7" type="ORF">HMF7854_05495</name>
</gene>
<dbReference type="Gene3D" id="3.90.1310.10">
    <property type="entry name" value="Penicillin-binding protein 2a (Domain 2)"/>
    <property type="match status" value="1"/>
</dbReference>
<proteinExistence type="predicted"/>
<dbReference type="InterPro" id="IPR001460">
    <property type="entry name" value="PCN-bd_Tpept"/>
</dbReference>
<dbReference type="InterPro" id="IPR036138">
    <property type="entry name" value="PBP_dimer_sf"/>
</dbReference>
<dbReference type="GO" id="GO:0071555">
    <property type="term" value="P:cell wall organization"/>
    <property type="evidence" value="ECO:0007669"/>
    <property type="project" value="TreeGrafter"/>
</dbReference>
<comment type="caution">
    <text evidence="7">The sequence shown here is derived from an EMBL/GenBank/DDBJ whole genome shotgun (WGS) entry which is preliminary data.</text>
</comment>
<dbReference type="SUPFAM" id="SSF56601">
    <property type="entry name" value="beta-lactamase/transpeptidase-like"/>
    <property type="match status" value="1"/>
</dbReference>
<organism evidence="7 8">
    <name type="scientific">Sphingomonas ginkgonis</name>
    <dbReference type="NCBI Taxonomy" id="2315330"/>
    <lineage>
        <taxon>Bacteria</taxon>
        <taxon>Pseudomonadati</taxon>
        <taxon>Pseudomonadota</taxon>
        <taxon>Alphaproteobacteria</taxon>
        <taxon>Sphingomonadales</taxon>
        <taxon>Sphingomonadaceae</taxon>
        <taxon>Sphingomonas</taxon>
    </lineage>
</organism>
<dbReference type="RefSeq" id="WP_126718169.1">
    <property type="nucleotide sequence ID" value="NZ_RWJF01000001.1"/>
</dbReference>
<dbReference type="GO" id="GO:0008658">
    <property type="term" value="F:penicillin binding"/>
    <property type="evidence" value="ECO:0007669"/>
    <property type="project" value="InterPro"/>
</dbReference>
<keyword evidence="2" id="KW-0378">Hydrolase</keyword>
<keyword evidence="2" id="KW-0645">Protease</keyword>
<feature type="transmembrane region" description="Helical" evidence="4">
    <location>
        <begin position="32"/>
        <end position="55"/>
    </location>
</feature>
<reference evidence="7 8" key="1">
    <citation type="submission" date="2018-12" db="EMBL/GenBank/DDBJ databases">
        <title>Sphingomonas sp. HMF7854 Genome sequencing and assembly.</title>
        <authorList>
            <person name="Cha I."/>
            <person name="Kang H."/>
            <person name="Kim H."/>
            <person name="Kang J."/>
            <person name="Joh K."/>
        </authorList>
    </citation>
    <scope>NUCLEOTIDE SEQUENCE [LARGE SCALE GENOMIC DNA]</scope>
    <source>
        <strain evidence="7 8">HMF7854</strain>
    </source>
</reference>
<sequence>MNAPTPALVARPERLRLVGQRRQILALMHQRLMFGMLVYALVIGVIILRLVWLAAFGDHAGRKGTVTAYVPARGDIVDRDGEPLSRTIDVWSVGVHPARILGDKLAIAQKLSQLLPEKDAASYFAILKSDKPFVYLRRRAGPDLIAALNALGEPGIALDREPDRLYPQTSLAAHVLGFTNIDGHGAAGAERAFDRELTSPETRGEPITLSISSKVQQALEHELGAAMQEFSAIGAAGVVLDIHTGEVLAMTSLPSFNPNQPGHTNPEAMFNRATLGVYELGSTFKPFTVAMAMEDKKIRSMGQIYNCPHDLPVYGHVVHDTHPFGRACTVSEIMMESSNIGTAQIADQVGTERQKWWLNRMHFLEPVHVELRERGRTLTPGKRWGPFETMTVGFGQGIAVTPLHLANGYATLFNGGLWRPATILKVDRTHPAPRGERVFTEDTSYKMRALLRLVVMKGTGKKADAPGYRVGGKTGTAQKLIGGRYSQNVVLTTFAGVFPMDEPRYVVVAMLDDPKSTKDTYGFHTAGWNVAPVVSRTISRIAPMLGVRPDMKREPNMNEVLPYIHEPAEK</sequence>
<protein>
    <submittedName>
        <fullName evidence="7">Penicillin-binding protein 2</fullName>
    </submittedName>
</protein>
<dbReference type="Proteomes" id="UP000274661">
    <property type="component" value="Unassembled WGS sequence"/>
</dbReference>
<dbReference type="InterPro" id="IPR005311">
    <property type="entry name" value="PBP_dimer"/>
</dbReference>
<keyword evidence="3 4" id="KW-0472">Membrane</keyword>
<comment type="subcellular location">
    <subcellularLocation>
        <location evidence="1">Membrane</location>
    </subcellularLocation>
</comment>
<dbReference type="AlphaFoldDB" id="A0A3S0ELH6"/>
<keyword evidence="4" id="KW-0812">Transmembrane</keyword>
<evidence type="ECO:0000259" key="5">
    <source>
        <dbReference type="Pfam" id="PF00905"/>
    </source>
</evidence>
<feature type="domain" description="Penicillin-binding protein transpeptidase" evidence="5">
    <location>
        <begin position="237"/>
        <end position="523"/>
    </location>
</feature>
<keyword evidence="2" id="KW-0121">Carboxypeptidase</keyword>
<dbReference type="GO" id="GO:0005886">
    <property type="term" value="C:plasma membrane"/>
    <property type="evidence" value="ECO:0007669"/>
    <property type="project" value="TreeGrafter"/>
</dbReference>
<dbReference type="Gene3D" id="3.40.710.10">
    <property type="entry name" value="DD-peptidase/beta-lactamase superfamily"/>
    <property type="match status" value="1"/>
</dbReference>